<organism evidence="5 6">
    <name type="scientific">Tetranychus urticae</name>
    <name type="common">Two-spotted spider mite</name>
    <dbReference type="NCBI Taxonomy" id="32264"/>
    <lineage>
        <taxon>Eukaryota</taxon>
        <taxon>Metazoa</taxon>
        <taxon>Ecdysozoa</taxon>
        <taxon>Arthropoda</taxon>
        <taxon>Chelicerata</taxon>
        <taxon>Arachnida</taxon>
        <taxon>Acari</taxon>
        <taxon>Acariformes</taxon>
        <taxon>Trombidiformes</taxon>
        <taxon>Prostigmata</taxon>
        <taxon>Eleutherengona</taxon>
        <taxon>Raphignathae</taxon>
        <taxon>Tetranychoidea</taxon>
        <taxon>Tetranychidae</taxon>
        <taxon>Tetranychus</taxon>
    </lineage>
</organism>
<evidence type="ECO:0000256" key="4">
    <source>
        <dbReference type="SAM" id="MobiDB-lite"/>
    </source>
</evidence>
<dbReference type="SUPFAM" id="SSF89550">
    <property type="entry name" value="PHP domain-like"/>
    <property type="match status" value="1"/>
</dbReference>
<dbReference type="InterPro" id="IPR016195">
    <property type="entry name" value="Pol/histidinol_Pase-like"/>
</dbReference>
<dbReference type="HOGENOM" id="CLU_981163_0_0_1"/>
<evidence type="ECO:0000256" key="3">
    <source>
        <dbReference type="ARBA" id="ARBA00022694"/>
    </source>
</evidence>
<evidence type="ECO:0000256" key="1">
    <source>
        <dbReference type="ARBA" id="ARBA00004123"/>
    </source>
</evidence>
<dbReference type="PANTHER" id="PTHR13031:SF0">
    <property type="entry name" value="RIBONUCLEASE P PROTEIN SUBUNIT P30"/>
    <property type="match status" value="1"/>
</dbReference>
<dbReference type="AlphaFoldDB" id="T1KZY3"/>
<feature type="region of interest" description="Disordered" evidence="4">
    <location>
        <begin position="262"/>
        <end position="284"/>
    </location>
</feature>
<dbReference type="PANTHER" id="PTHR13031">
    <property type="entry name" value="RIBONUCLEASE P SUBUNIT P30"/>
    <property type="match status" value="1"/>
</dbReference>
<dbReference type="GO" id="GO:0008033">
    <property type="term" value="P:tRNA processing"/>
    <property type="evidence" value="ECO:0007669"/>
    <property type="project" value="UniProtKB-KW"/>
</dbReference>
<keyword evidence="6" id="KW-1185">Reference proteome</keyword>
<dbReference type="EnsemblMetazoa" id="tetur29g00510.1">
    <property type="protein sequence ID" value="tetur29g00510.1"/>
    <property type="gene ID" value="tetur29g00510"/>
</dbReference>
<sequence>MDLNVIIEKDSVRDSHEEILNKVKRCVKLGFKEIGLSVCIDGSQVKNIPIPPQMSSNQIDIGSRNKIKLYSRLNVAVDDGLQLHKLGQSPIAKQYHLLSLEPKTEKVFTQLLGGNFDCDIITFDFTEKSIFSWRKANFSLPISRGILLEINYSQAFASQSNRHNLFCYGQSLVRKTKGKNILLSSGTSHFMFFRGPYCVTNLGLLFGLKENQSRDAVFINGINAIRHSQVRKNPAAAAVVLADELLPCEKWVEKELVTTEVTDQQKSLSPEKDCSDPKRAKIDS</sequence>
<name>T1KZY3_TETUR</name>
<dbReference type="eggNOG" id="KOG2363">
    <property type="taxonomic scope" value="Eukaryota"/>
</dbReference>
<dbReference type="Proteomes" id="UP000015104">
    <property type="component" value="Unassembled WGS sequence"/>
</dbReference>
<reference evidence="6" key="1">
    <citation type="submission" date="2011-08" db="EMBL/GenBank/DDBJ databases">
        <authorList>
            <person name="Rombauts S."/>
        </authorList>
    </citation>
    <scope>NUCLEOTIDE SEQUENCE</scope>
    <source>
        <strain evidence="6">London</strain>
    </source>
</reference>
<reference evidence="5" key="2">
    <citation type="submission" date="2015-06" db="UniProtKB">
        <authorList>
            <consortium name="EnsemblMetazoa"/>
        </authorList>
    </citation>
    <scope>IDENTIFICATION</scope>
</reference>
<keyword evidence="3" id="KW-0819">tRNA processing</keyword>
<protein>
    <submittedName>
        <fullName evidence="5">Uncharacterized protein</fullName>
    </submittedName>
</protein>
<dbReference type="KEGG" id="tut:107368953"/>
<evidence type="ECO:0000313" key="6">
    <source>
        <dbReference type="Proteomes" id="UP000015104"/>
    </source>
</evidence>
<gene>
    <name evidence="5" type="primary">107368953</name>
</gene>
<dbReference type="GO" id="GO:0003723">
    <property type="term" value="F:RNA binding"/>
    <property type="evidence" value="ECO:0007669"/>
    <property type="project" value="TreeGrafter"/>
</dbReference>
<dbReference type="OrthoDB" id="17948at2759"/>
<dbReference type="Gene3D" id="3.20.20.140">
    <property type="entry name" value="Metal-dependent hydrolases"/>
    <property type="match status" value="1"/>
</dbReference>
<accession>T1KZY3</accession>
<evidence type="ECO:0000256" key="2">
    <source>
        <dbReference type="ARBA" id="ARBA00007331"/>
    </source>
</evidence>
<dbReference type="EMBL" id="CAEY01000758">
    <property type="status" value="NOT_ANNOTATED_CDS"/>
    <property type="molecule type" value="Genomic_DNA"/>
</dbReference>
<dbReference type="Pfam" id="PF01876">
    <property type="entry name" value="RNase_P_p30"/>
    <property type="match status" value="1"/>
</dbReference>
<dbReference type="STRING" id="32264.T1KZY3"/>
<evidence type="ECO:0000313" key="5">
    <source>
        <dbReference type="EnsemblMetazoa" id="tetur29g00510.1"/>
    </source>
</evidence>
<dbReference type="OMA" id="AEMNIRH"/>
<dbReference type="InterPro" id="IPR002738">
    <property type="entry name" value="RNase_P_p30"/>
</dbReference>
<comment type="similarity">
    <text evidence="2">Belongs to the eukaryotic/archaeal RNase P protein component 3 family.</text>
</comment>
<proteinExistence type="inferred from homology"/>
<comment type="subcellular location">
    <subcellularLocation>
        <location evidence="1">Nucleus</location>
    </subcellularLocation>
</comment>
<feature type="compositionally biased region" description="Basic and acidic residues" evidence="4">
    <location>
        <begin position="269"/>
        <end position="284"/>
    </location>
</feature>
<dbReference type="GO" id="GO:0005655">
    <property type="term" value="C:nucleolar ribonuclease P complex"/>
    <property type="evidence" value="ECO:0007669"/>
    <property type="project" value="TreeGrafter"/>
</dbReference>